<evidence type="ECO:0000256" key="1">
    <source>
        <dbReference type="SAM" id="MobiDB-lite"/>
    </source>
</evidence>
<gene>
    <name evidence="2" type="ORF">CPSG_04266</name>
</gene>
<accession>E9D3S7</accession>
<dbReference type="EMBL" id="GL636491">
    <property type="protein sequence ID" value="EFW18720.1"/>
    <property type="molecule type" value="Genomic_DNA"/>
</dbReference>
<name>E9D3S7_COCPS</name>
<evidence type="ECO:0000313" key="2">
    <source>
        <dbReference type="EMBL" id="EFW18720.1"/>
    </source>
</evidence>
<keyword evidence="3" id="KW-1185">Reference proteome</keyword>
<organism evidence="3">
    <name type="scientific">Coccidioides posadasii (strain RMSCC 757 / Silveira)</name>
    <name type="common">Valley fever fungus</name>
    <dbReference type="NCBI Taxonomy" id="443226"/>
    <lineage>
        <taxon>Eukaryota</taxon>
        <taxon>Fungi</taxon>
        <taxon>Dikarya</taxon>
        <taxon>Ascomycota</taxon>
        <taxon>Pezizomycotina</taxon>
        <taxon>Eurotiomycetes</taxon>
        <taxon>Eurotiomycetidae</taxon>
        <taxon>Onygenales</taxon>
        <taxon>Onygenaceae</taxon>
        <taxon>Coccidioides</taxon>
    </lineage>
</organism>
<evidence type="ECO:0000313" key="3">
    <source>
        <dbReference type="Proteomes" id="UP000002497"/>
    </source>
</evidence>
<dbReference type="AlphaFoldDB" id="E9D3S7"/>
<reference evidence="3" key="2">
    <citation type="submission" date="2010-03" db="EMBL/GenBank/DDBJ databases">
        <title>The genome sequence of Coccidioides posadasii strain Silveira.</title>
        <authorList>
            <consortium name="The Broad Institute Genome Sequencing Center for Infectious Disease"/>
            <person name="Neafsey D."/>
            <person name="Orbach M."/>
            <person name="Henn M.R."/>
            <person name="Cole G.T."/>
            <person name="Galgiani J."/>
            <person name="Gardner M.J."/>
            <person name="Kirkland T.N."/>
            <person name="Taylor J.W."/>
            <person name="Young S.K."/>
            <person name="Zeng Q."/>
            <person name="Koehrsen M."/>
            <person name="Alvarado L."/>
            <person name="Berlin A."/>
            <person name="Borenstein D."/>
            <person name="Chapman S.B."/>
            <person name="Chen Z."/>
            <person name="Engels R."/>
            <person name="Freedman E."/>
            <person name="Gellesch M."/>
            <person name="Goldberg J."/>
            <person name="Griggs A."/>
            <person name="Gujja S."/>
            <person name="Heilman E."/>
            <person name="Heiman D."/>
            <person name="Howarth C."/>
            <person name="Jen D."/>
            <person name="Larson L."/>
            <person name="Mehta T."/>
            <person name="Neiman D."/>
            <person name="Park D."/>
            <person name="Pearson M."/>
            <person name="Richards J."/>
            <person name="Roberts A."/>
            <person name="Saif S."/>
            <person name="Shea T."/>
            <person name="Shenoy N."/>
            <person name="Sisk P."/>
            <person name="Stolte C."/>
            <person name="Sykes S."/>
            <person name="Walk T."/>
            <person name="White J."/>
            <person name="Yandava C."/>
            <person name="Haas B."/>
            <person name="Nusbaum C."/>
            <person name="Birren B."/>
        </authorList>
    </citation>
    <scope>NUCLEOTIDE SEQUENCE [LARGE SCALE GENOMIC DNA]</scope>
    <source>
        <strain evidence="3">RMSCC 757 / Silveira</strain>
    </source>
</reference>
<dbReference type="Proteomes" id="UP000002497">
    <property type="component" value="Unassembled WGS sequence"/>
</dbReference>
<proteinExistence type="predicted"/>
<protein>
    <submittedName>
        <fullName evidence="2">Uncharacterized protein</fullName>
    </submittedName>
</protein>
<dbReference type="HOGENOM" id="CLU_1049751_0_0_1"/>
<reference evidence="3" key="1">
    <citation type="journal article" date="2010" name="Genome Res.">
        <title>Population genomic sequencing of Coccidioides fungi reveals recent hybridization and transposon control.</title>
        <authorList>
            <person name="Neafsey D.E."/>
            <person name="Barker B.M."/>
            <person name="Sharpton T.J."/>
            <person name="Stajich J.E."/>
            <person name="Park D.J."/>
            <person name="Whiston E."/>
            <person name="Hung C.-Y."/>
            <person name="McMahan C."/>
            <person name="White J."/>
            <person name="Sykes S."/>
            <person name="Heiman D."/>
            <person name="Young S."/>
            <person name="Zeng Q."/>
            <person name="Abouelleil A."/>
            <person name="Aftuck L."/>
            <person name="Bessette D."/>
            <person name="Brown A."/>
            <person name="FitzGerald M."/>
            <person name="Lui A."/>
            <person name="Macdonald J.P."/>
            <person name="Priest M."/>
            <person name="Orbach M.J."/>
            <person name="Galgiani J.N."/>
            <person name="Kirkland T.N."/>
            <person name="Cole G.T."/>
            <person name="Birren B.W."/>
            <person name="Henn M.R."/>
            <person name="Taylor J.W."/>
            <person name="Rounsley S.D."/>
        </authorList>
    </citation>
    <scope>NUCLEOTIDE SEQUENCE [LARGE SCALE GENOMIC DNA]</scope>
    <source>
        <strain evidence="3">RMSCC 757 / Silveira</strain>
    </source>
</reference>
<dbReference type="VEuPathDB" id="FungiDB:CPSG_04266"/>
<feature type="region of interest" description="Disordered" evidence="1">
    <location>
        <begin position="31"/>
        <end position="54"/>
    </location>
</feature>
<dbReference type="VEuPathDB" id="FungiDB:D8B26_005537"/>
<sequence length="265" mass="28929">MSLQNANWLPQIYALQLQICHRVPKIEQQESLLLDSRTGNTRGDPGGGGNSRPSPWGHLEIIETNAAHPASWPCMFGFDSVRGPEFVDFLLTDAPYAASAPHVLEDFRLLHLDASLMSEQQSAKAGVQDCPPGYGSKDTFRLSDGYSSMAICIPSPVTDYGVLVKRIFHEPSGVNLTRLFGDPLDTPPCSVGRMSSAFSPASRKRNGPRVVRPAATPTHAAAAEIFLLRLPDPASWECPDSCAHNVDAWGRGCFEKLTQVRTRTE</sequence>